<evidence type="ECO:0000256" key="10">
    <source>
        <dbReference type="ARBA" id="ARBA00023125"/>
    </source>
</evidence>
<feature type="region of interest" description="Disordered" evidence="15">
    <location>
        <begin position="258"/>
        <end position="301"/>
    </location>
</feature>
<dbReference type="InterPro" id="IPR018541">
    <property type="entry name" value="Ftsk_gamma"/>
</dbReference>
<dbReference type="InterPro" id="IPR025199">
    <property type="entry name" value="FtsK_4TM"/>
</dbReference>
<dbReference type="InterPro" id="IPR036390">
    <property type="entry name" value="WH_DNA-bd_sf"/>
</dbReference>
<evidence type="ECO:0000256" key="13">
    <source>
        <dbReference type="ARBA" id="ARBA00025923"/>
    </source>
</evidence>
<reference evidence="18 19" key="1">
    <citation type="journal article" date="2024" name="Appl. Environ. Microbiol.">
        <title>Pontiella agarivorans sp. nov., a novel marine anaerobic bacterium capable of degrading macroalgal polysaccharides and fixing nitrogen.</title>
        <authorList>
            <person name="Liu N."/>
            <person name="Kivenson V."/>
            <person name="Peng X."/>
            <person name="Cui Z."/>
            <person name="Lankiewicz T.S."/>
            <person name="Gosselin K.M."/>
            <person name="English C.J."/>
            <person name="Blair E.M."/>
            <person name="O'Malley M.A."/>
            <person name="Valentine D.L."/>
        </authorList>
    </citation>
    <scope>NUCLEOTIDE SEQUENCE [LARGE SCALE GENOMIC DNA]</scope>
    <source>
        <strain evidence="18 19">NLcol2</strain>
    </source>
</reference>
<keyword evidence="12" id="KW-0131">Cell cycle</keyword>
<evidence type="ECO:0000256" key="14">
    <source>
        <dbReference type="PROSITE-ProRule" id="PRU00289"/>
    </source>
</evidence>
<keyword evidence="10" id="KW-0238">DNA-binding</keyword>
<evidence type="ECO:0000256" key="11">
    <source>
        <dbReference type="ARBA" id="ARBA00023136"/>
    </source>
</evidence>
<proteinExistence type="inferred from homology"/>
<organism evidence="18 19">
    <name type="scientific">Pontiella agarivorans</name>
    <dbReference type="NCBI Taxonomy" id="3038953"/>
    <lineage>
        <taxon>Bacteria</taxon>
        <taxon>Pseudomonadati</taxon>
        <taxon>Kiritimatiellota</taxon>
        <taxon>Kiritimatiellia</taxon>
        <taxon>Kiritimatiellales</taxon>
        <taxon>Pontiellaceae</taxon>
        <taxon>Pontiella</taxon>
    </lineage>
</organism>
<evidence type="ECO:0000256" key="8">
    <source>
        <dbReference type="ARBA" id="ARBA00022840"/>
    </source>
</evidence>
<dbReference type="RefSeq" id="WP_322609434.1">
    <property type="nucleotide sequence ID" value="NZ_JARVCO010000012.1"/>
</dbReference>
<feature type="region of interest" description="Disordered" evidence="15">
    <location>
        <begin position="200"/>
        <end position="243"/>
    </location>
</feature>
<evidence type="ECO:0000256" key="2">
    <source>
        <dbReference type="ARBA" id="ARBA00006474"/>
    </source>
</evidence>
<dbReference type="Pfam" id="PF01580">
    <property type="entry name" value="FtsK_SpoIIIE"/>
    <property type="match status" value="1"/>
</dbReference>
<feature type="transmembrane region" description="Helical" evidence="16">
    <location>
        <begin position="12"/>
        <end position="34"/>
    </location>
</feature>
<feature type="compositionally biased region" description="Basic and acidic residues" evidence="15">
    <location>
        <begin position="273"/>
        <end position="287"/>
    </location>
</feature>
<dbReference type="Gene3D" id="3.30.980.40">
    <property type="match status" value="1"/>
</dbReference>
<keyword evidence="3" id="KW-1003">Cell membrane</keyword>
<dbReference type="InterPro" id="IPR003593">
    <property type="entry name" value="AAA+_ATPase"/>
</dbReference>
<evidence type="ECO:0000256" key="12">
    <source>
        <dbReference type="ARBA" id="ARBA00023306"/>
    </source>
</evidence>
<evidence type="ECO:0000313" key="18">
    <source>
        <dbReference type="EMBL" id="MDZ8119649.1"/>
    </source>
</evidence>
<dbReference type="SMART" id="SM00843">
    <property type="entry name" value="Ftsk_gamma"/>
    <property type="match status" value="1"/>
</dbReference>
<keyword evidence="9 16" id="KW-1133">Transmembrane helix</keyword>
<dbReference type="SUPFAM" id="SSF52540">
    <property type="entry name" value="P-loop containing nucleoside triphosphate hydrolases"/>
    <property type="match status" value="1"/>
</dbReference>
<dbReference type="Pfam" id="PF13491">
    <property type="entry name" value="FtsK_4TM"/>
    <property type="match status" value="1"/>
</dbReference>
<dbReference type="EMBL" id="JARVCO010000012">
    <property type="protein sequence ID" value="MDZ8119649.1"/>
    <property type="molecule type" value="Genomic_DNA"/>
</dbReference>
<keyword evidence="5 16" id="KW-0812">Transmembrane</keyword>
<evidence type="ECO:0000256" key="5">
    <source>
        <dbReference type="ARBA" id="ARBA00022692"/>
    </source>
</evidence>
<dbReference type="InterPro" id="IPR041027">
    <property type="entry name" value="FtsK_alpha"/>
</dbReference>
<evidence type="ECO:0000256" key="1">
    <source>
        <dbReference type="ARBA" id="ARBA00004651"/>
    </source>
</evidence>
<dbReference type="CDD" id="cd01127">
    <property type="entry name" value="TrwB_TraG_TraD_VirD4"/>
    <property type="match status" value="1"/>
</dbReference>
<name>A0ABU5MZL3_9BACT</name>
<evidence type="ECO:0000256" key="6">
    <source>
        <dbReference type="ARBA" id="ARBA00022741"/>
    </source>
</evidence>
<keyword evidence="7" id="KW-0159">Chromosome partition</keyword>
<evidence type="ECO:0000256" key="9">
    <source>
        <dbReference type="ARBA" id="ARBA00022989"/>
    </source>
</evidence>
<comment type="subunit">
    <text evidence="13">Homohexamer. Forms a ring that surrounds DNA.</text>
</comment>
<keyword evidence="19" id="KW-1185">Reference proteome</keyword>
<evidence type="ECO:0000256" key="4">
    <source>
        <dbReference type="ARBA" id="ARBA00022618"/>
    </source>
</evidence>
<dbReference type="Pfam" id="PF17854">
    <property type="entry name" value="FtsK_alpha"/>
    <property type="match status" value="1"/>
</dbReference>
<evidence type="ECO:0000259" key="17">
    <source>
        <dbReference type="PROSITE" id="PS50901"/>
    </source>
</evidence>
<gene>
    <name evidence="18" type="ORF">P9H32_13555</name>
</gene>
<sequence>MAKTKTEEPARSVWREIFGVLIALIGLMILLGILTYKPDQISKFTNNPNWSNNLIGIFGAKTAFFAFMYFGVAGLFLPFGIIWVGISSLLWSARKIYPKLLWFTLALFCLAGLADMNEQFWMDWVEARNVGTPGGLMGEVLAQRSLGFWIGHVGAGIVFFVLGFIAVVRMFDLQIVELCKLAWEKVRALKLEKPSEEEVFEKKRKKGVKAQAAPKPEPKPKRVRKPRKPRAESRAVPVAEEAAAEPDIDIRAIVEEQQKSTAKAESGKTVPPKVEKAKPKSKAKQEAAAEDAAFSSRLETDGHDYKLPPLDLLDPAVPQAKGMSASEVADTAQVLQSTLEEFGVEAKVTGVQQGPVVTCYEILPAPGVRVERIKNLADNIALKMHAESIRIQAPIPGKGVCGVEVPNTTRAAVFFRDMIESAEFQNGKSALPLVLGKDVSGETMVYDLAKMPHLLIAGATGAGKSVCMNSILTGLLMKHSPDDLRMILVDPKTVEFHQYNNLPHLVVPVITNAKKVALGLKWAIDEMERRFKWFRQAGVRDLPGFNARAVAKQEELFGEEVVTDPDKKKADLPDKLPYIVIVIDELADLMAVAQAEIEAGIARLAAKSRAAGIHMILATQRPDVKVITGTIKANFPVRIAFKVSQKVDSRTILDRMGADSLLGKGDMLVLPPGSDKLIRSQGAFTGDSEIDNVTNFWKEQSQPEFITEIHEKIEKPSTDLPEMDDGGDDEIIEQALEVIRQTKRASTSSLQRRLRIGYTRAARVMDQLEERGIIGPPDGAGPREILIDLDGEIPRNTGAIEDDGTSES</sequence>
<keyword evidence="6 14" id="KW-0547">Nucleotide-binding</keyword>
<dbReference type="PANTHER" id="PTHR22683:SF41">
    <property type="entry name" value="DNA TRANSLOCASE FTSK"/>
    <property type="match status" value="1"/>
</dbReference>
<dbReference type="PANTHER" id="PTHR22683">
    <property type="entry name" value="SPORULATION PROTEIN RELATED"/>
    <property type="match status" value="1"/>
</dbReference>
<dbReference type="InterPro" id="IPR036388">
    <property type="entry name" value="WH-like_DNA-bd_sf"/>
</dbReference>
<feature type="transmembrane region" description="Helical" evidence="16">
    <location>
        <begin position="146"/>
        <end position="168"/>
    </location>
</feature>
<comment type="caution">
    <text evidence="18">The sequence shown here is derived from an EMBL/GenBank/DDBJ whole genome shotgun (WGS) entry which is preliminary data.</text>
</comment>
<keyword evidence="8 14" id="KW-0067">ATP-binding</keyword>
<keyword evidence="4" id="KW-0132">Cell division</keyword>
<dbReference type="SUPFAM" id="SSF46785">
    <property type="entry name" value="Winged helix' DNA-binding domain"/>
    <property type="match status" value="1"/>
</dbReference>
<feature type="domain" description="FtsK" evidence="17">
    <location>
        <begin position="441"/>
        <end position="650"/>
    </location>
</feature>
<evidence type="ECO:0000256" key="7">
    <source>
        <dbReference type="ARBA" id="ARBA00022829"/>
    </source>
</evidence>
<dbReference type="Pfam" id="PF09397">
    <property type="entry name" value="FtsK_gamma"/>
    <property type="match status" value="1"/>
</dbReference>
<dbReference type="PROSITE" id="PS50901">
    <property type="entry name" value="FTSK"/>
    <property type="match status" value="1"/>
</dbReference>
<dbReference type="Proteomes" id="UP001290861">
    <property type="component" value="Unassembled WGS sequence"/>
</dbReference>
<comment type="similarity">
    <text evidence="2">Belongs to the FtsK/SpoIIIE/SftA family.</text>
</comment>
<keyword evidence="11 16" id="KW-0472">Membrane</keyword>
<feature type="binding site" evidence="14">
    <location>
        <begin position="458"/>
        <end position="465"/>
    </location>
    <ligand>
        <name>ATP</name>
        <dbReference type="ChEBI" id="CHEBI:30616"/>
    </ligand>
</feature>
<evidence type="ECO:0000256" key="16">
    <source>
        <dbReference type="SAM" id="Phobius"/>
    </source>
</evidence>
<feature type="transmembrane region" description="Helical" evidence="16">
    <location>
        <begin position="54"/>
        <end position="84"/>
    </location>
</feature>
<dbReference type="Gene3D" id="1.10.10.10">
    <property type="entry name" value="Winged helix-like DNA-binding domain superfamily/Winged helix DNA-binding domain"/>
    <property type="match status" value="1"/>
</dbReference>
<evidence type="ECO:0000313" key="19">
    <source>
        <dbReference type="Proteomes" id="UP001290861"/>
    </source>
</evidence>
<dbReference type="InterPro" id="IPR027417">
    <property type="entry name" value="P-loop_NTPase"/>
</dbReference>
<dbReference type="InterPro" id="IPR002543">
    <property type="entry name" value="FtsK_dom"/>
</dbReference>
<accession>A0ABU5MZL3</accession>
<dbReference type="InterPro" id="IPR050206">
    <property type="entry name" value="FtsK/SpoIIIE/SftA"/>
</dbReference>
<evidence type="ECO:0000256" key="15">
    <source>
        <dbReference type="SAM" id="MobiDB-lite"/>
    </source>
</evidence>
<protein>
    <submittedName>
        <fullName evidence="18">DNA translocase FtsK</fullName>
    </submittedName>
</protein>
<comment type="subcellular location">
    <subcellularLocation>
        <location evidence="1">Cell membrane</location>
        <topology evidence="1">Multi-pass membrane protein</topology>
    </subcellularLocation>
</comment>
<dbReference type="Gene3D" id="3.40.50.300">
    <property type="entry name" value="P-loop containing nucleotide triphosphate hydrolases"/>
    <property type="match status" value="1"/>
</dbReference>
<evidence type="ECO:0000256" key="3">
    <source>
        <dbReference type="ARBA" id="ARBA00022475"/>
    </source>
</evidence>
<dbReference type="SMART" id="SM00382">
    <property type="entry name" value="AAA"/>
    <property type="match status" value="1"/>
</dbReference>